<feature type="chain" id="PRO_5043887247" evidence="3">
    <location>
        <begin position="25"/>
        <end position="795"/>
    </location>
</feature>
<sequence>MTMMMMTPIKAALKIITLLLPTKAKTCEPPFQFSGLITTKCPLRCGATMYSYTRSDCHTQPYAGCECPSGLARINNTCVEPSACQCVGEDGRHYNNGDTIVSGDHCQSCVCGTYGLWNCTDSTDRCSATCIISGASMVKTFDGKIYKIADSCGELTLATGDNIEIKMGALECTQDALDERVCPSYFDITYKGTTANMEITSSGVTIVNGFSPKIYMRQIAKDFYAVDIEGGDVRLIASRDGTVHLKMRTNIHKSKVVGLCGNMDNNKDNDFTSFSNSYMDGPTFLSIYSDCREASYVDLSPVAADPFCAQLSTAPIPANTRLDVDSYIKMCNNVEDMQSKCTILQSFSLATFSNFQDIFSDTGACNDMACQRKRIDLCNTNCKDHLYQNCESEIIYDCGCEAGKLLSQNGTCVSPDSCGCYDFTQPDLYFAPGEESQSGCKDCTCEGNKLKCEDKCEEVVCVDSQVSKQELLDTATDLTCARQMCPKPFYASLECINAETSTNLCFCAKGMKQTQNGACVERCPCYEAGKWYSDGEVFTVNCQTKICTDGVFVFESERPSSCTGVCVLTGSSMKLKPFDSSTLSESSIDGMCEYSAMEIAGDFSVSFKPIACGEADTACLHLVSIKTPYYSDPIILKSTNPGTVFMGGTEYTNAVGPNIQIIDTNYFLSVLVDDKFTVHWNEGLTIRIEVSSKLFGQTKGLCGNFNMDSSDDKMGRDGLQKETLNKLAKSWIVNPEICTMPVDTTVSTAGCQNLDREAWAVKSCKIILDGEAFAECRKLGLEHGFFDNCVAQACK</sequence>
<dbReference type="InterPro" id="IPR001846">
    <property type="entry name" value="VWF_type-D"/>
</dbReference>
<dbReference type="InterPro" id="IPR050780">
    <property type="entry name" value="Mucin_vWF_Thrombospondin_sf"/>
</dbReference>
<dbReference type="EMBL" id="BLXT01006119">
    <property type="protein sequence ID" value="GFO29049.1"/>
    <property type="molecule type" value="Genomic_DNA"/>
</dbReference>
<name>A0AAV4CD50_9GAST</name>
<keyword evidence="3" id="KW-0732">Signal</keyword>
<dbReference type="PANTHER" id="PTHR11339">
    <property type="entry name" value="EXTRACELLULAR MATRIX GLYCOPROTEIN RELATED"/>
    <property type="match status" value="1"/>
</dbReference>
<dbReference type="SMART" id="SM00216">
    <property type="entry name" value="VWD"/>
    <property type="match status" value="2"/>
</dbReference>
<evidence type="ECO:0000259" key="4">
    <source>
        <dbReference type="PROSITE" id="PS51233"/>
    </source>
</evidence>
<evidence type="ECO:0000256" key="1">
    <source>
        <dbReference type="ARBA" id="ARBA00023157"/>
    </source>
</evidence>
<accession>A0AAV4CD50</accession>
<feature type="domain" description="VWFD" evidence="4">
    <location>
        <begin position="564"/>
        <end position="739"/>
    </location>
</feature>
<proteinExistence type="predicted"/>
<reference evidence="5 6" key="1">
    <citation type="journal article" date="2021" name="Elife">
        <title>Chloroplast acquisition without the gene transfer in kleptoplastic sea slugs, Plakobranchus ocellatus.</title>
        <authorList>
            <person name="Maeda T."/>
            <person name="Takahashi S."/>
            <person name="Yoshida T."/>
            <person name="Shimamura S."/>
            <person name="Takaki Y."/>
            <person name="Nagai Y."/>
            <person name="Toyoda A."/>
            <person name="Suzuki Y."/>
            <person name="Arimoto A."/>
            <person name="Ishii H."/>
            <person name="Satoh N."/>
            <person name="Nishiyama T."/>
            <person name="Hasebe M."/>
            <person name="Maruyama T."/>
            <person name="Minagawa J."/>
            <person name="Obokata J."/>
            <person name="Shigenobu S."/>
        </authorList>
    </citation>
    <scope>NUCLEOTIDE SEQUENCE [LARGE SCALE GENOMIC DNA]</scope>
</reference>
<gene>
    <name evidence="5" type="ORF">PoB_005555400</name>
</gene>
<evidence type="ECO:0000313" key="6">
    <source>
        <dbReference type="Proteomes" id="UP000735302"/>
    </source>
</evidence>
<feature type="signal peptide" evidence="3">
    <location>
        <begin position="1"/>
        <end position="24"/>
    </location>
</feature>
<dbReference type="Proteomes" id="UP000735302">
    <property type="component" value="Unassembled WGS sequence"/>
</dbReference>
<dbReference type="AlphaFoldDB" id="A0AAV4CD50"/>
<organism evidence="5 6">
    <name type="scientific">Plakobranchus ocellatus</name>
    <dbReference type="NCBI Taxonomy" id="259542"/>
    <lineage>
        <taxon>Eukaryota</taxon>
        <taxon>Metazoa</taxon>
        <taxon>Spiralia</taxon>
        <taxon>Lophotrochozoa</taxon>
        <taxon>Mollusca</taxon>
        <taxon>Gastropoda</taxon>
        <taxon>Heterobranchia</taxon>
        <taxon>Euthyneura</taxon>
        <taxon>Panpulmonata</taxon>
        <taxon>Sacoglossa</taxon>
        <taxon>Placobranchoidea</taxon>
        <taxon>Plakobranchidae</taxon>
        <taxon>Plakobranchus</taxon>
    </lineage>
</organism>
<feature type="domain" description="VWFD" evidence="4">
    <location>
        <begin position="128"/>
        <end position="296"/>
    </location>
</feature>
<evidence type="ECO:0000256" key="2">
    <source>
        <dbReference type="ARBA" id="ARBA00023180"/>
    </source>
</evidence>
<keyword evidence="6" id="KW-1185">Reference proteome</keyword>
<comment type="caution">
    <text evidence="5">The sequence shown here is derived from an EMBL/GenBank/DDBJ whole genome shotgun (WGS) entry which is preliminary data.</text>
</comment>
<keyword evidence="2" id="KW-0325">Glycoprotein</keyword>
<dbReference type="PROSITE" id="PS51233">
    <property type="entry name" value="VWFD"/>
    <property type="match status" value="2"/>
</dbReference>
<keyword evidence="1" id="KW-1015">Disulfide bond</keyword>
<evidence type="ECO:0000313" key="5">
    <source>
        <dbReference type="EMBL" id="GFO29049.1"/>
    </source>
</evidence>
<dbReference type="Pfam" id="PF00094">
    <property type="entry name" value="VWD"/>
    <property type="match status" value="2"/>
</dbReference>
<protein>
    <submittedName>
        <fullName evidence="5">von Willebrand factor</fullName>
    </submittedName>
</protein>
<dbReference type="PANTHER" id="PTHR11339:SF402">
    <property type="entry name" value="VWFD DOMAIN-CONTAINING PROTEIN"/>
    <property type="match status" value="1"/>
</dbReference>
<evidence type="ECO:0000256" key="3">
    <source>
        <dbReference type="SAM" id="SignalP"/>
    </source>
</evidence>